<dbReference type="PATRIC" id="fig|1469144.10.peg.2274"/>
<gene>
    <name evidence="1" type="ORF">LI90_2096</name>
</gene>
<keyword evidence="2" id="KW-1185">Reference proteome</keyword>
<comment type="caution">
    <text evidence="1">The sequence shown here is derived from an EMBL/GenBank/DDBJ whole genome shotgun (WGS) entry which is preliminary data.</text>
</comment>
<dbReference type="Proteomes" id="UP000070188">
    <property type="component" value="Unassembled WGS sequence"/>
</dbReference>
<dbReference type="STRING" id="1469144.LI90_2096"/>
<dbReference type="AlphaFoldDB" id="A0A132MT45"/>
<reference evidence="2" key="1">
    <citation type="submission" date="2015-04" db="EMBL/GenBank/DDBJ databases">
        <title>Physiological reanalysis, assessment of diazotrophy, and genome sequences of multiple isolates of Streptomyces thermoautotrophicus.</title>
        <authorList>
            <person name="MacKellar D.C."/>
            <person name="Lieber L."/>
            <person name="Norman J."/>
            <person name="Bolger A."/>
            <person name="Tobin C."/>
            <person name="Murray J.W."/>
            <person name="Chang R."/>
            <person name="Ford T."/>
            <person name="Nguyen P.Q."/>
            <person name="Woodward J."/>
            <person name="Permingeat H."/>
            <person name="Joshi N.S."/>
            <person name="Silver P.A."/>
            <person name="Usadel B."/>
            <person name="Rutherford A.W."/>
            <person name="Friesen M."/>
            <person name="Prell J."/>
        </authorList>
    </citation>
    <scope>NUCLEOTIDE SEQUENCE [LARGE SCALE GENOMIC DNA]</scope>
    <source>
        <strain evidence="2">H1</strain>
    </source>
</reference>
<dbReference type="EMBL" id="LAXD01000001">
    <property type="protein sequence ID" value="KWX01068.1"/>
    <property type="molecule type" value="Genomic_DNA"/>
</dbReference>
<proteinExistence type="predicted"/>
<accession>A0A132MT45</accession>
<name>A0A132MT45_9ACTN</name>
<dbReference type="RefSeq" id="WP_171843024.1">
    <property type="nucleotide sequence ID" value="NZ_LAXD01000001.1"/>
</dbReference>
<sequence>MRLELTNEEATVLRELLETYLGDFYMEISHTDNPGYRRLLRTRRATLQRILEALRSPV</sequence>
<evidence type="ECO:0000313" key="1">
    <source>
        <dbReference type="EMBL" id="KWX01068.1"/>
    </source>
</evidence>
<evidence type="ECO:0000313" key="2">
    <source>
        <dbReference type="Proteomes" id="UP000070188"/>
    </source>
</evidence>
<organism evidence="1 2">
    <name type="scientific">Carbonactinospora thermoautotrophica</name>
    <dbReference type="NCBI Taxonomy" id="1469144"/>
    <lineage>
        <taxon>Bacteria</taxon>
        <taxon>Bacillati</taxon>
        <taxon>Actinomycetota</taxon>
        <taxon>Actinomycetes</taxon>
        <taxon>Kitasatosporales</taxon>
        <taxon>Carbonactinosporaceae</taxon>
        <taxon>Carbonactinospora</taxon>
    </lineage>
</organism>
<protein>
    <submittedName>
        <fullName evidence="1">Uncharacterized protein</fullName>
    </submittedName>
</protein>